<reference evidence="2 3" key="1">
    <citation type="journal article" date="2014" name="PLoS Genet.">
        <title>Analysis of the Phlebiopsis gigantea genome, transcriptome and secretome provides insight into its pioneer colonization strategies of wood.</title>
        <authorList>
            <person name="Hori C."/>
            <person name="Ishida T."/>
            <person name="Igarashi K."/>
            <person name="Samejima M."/>
            <person name="Suzuki H."/>
            <person name="Master E."/>
            <person name="Ferreira P."/>
            <person name="Ruiz-Duenas F.J."/>
            <person name="Held B."/>
            <person name="Canessa P."/>
            <person name="Larrondo L.F."/>
            <person name="Schmoll M."/>
            <person name="Druzhinina I.S."/>
            <person name="Kubicek C.P."/>
            <person name="Gaskell J.A."/>
            <person name="Kersten P."/>
            <person name="St John F."/>
            <person name="Glasner J."/>
            <person name="Sabat G."/>
            <person name="Splinter BonDurant S."/>
            <person name="Syed K."/>
            <person name="Yadav J."/>
            <person name="Mgbeahuruike A.C."/>
            <person name="Kovalchuk A."/>
            <person name="Asiegbu F.O."/>
            <person name="Lackner G."/>
            <person name="Hoffmeister D."/>
            <person name="Rencoret J."/>
            <person name="Gutierrez A."/>
            <person name="Sun H."/>
            <person name="Lindquist E."/>
            <person name="Barry K."/>
            <person name="Riley R."/>
            <person name="Grigoriev I.V."/>
            <person name="Henrissat B."/>
            <person name="Kues U."/>
            <person name="Berka R.M."/>
            <person name="Martinez A.T."/>
            <person name="Covert S.F."/>
            <person name="Blanchette R.A."/>
            <person name="Cullen D."/>
        </authorList>
    </citation>
    <scope>NUCLEOTIDE SEQUENCE [LARGE SCALE GENOMIC DNA]</scope>
    <source>
        <strain evidence="2 3">11061_1 CR5-6</strain>
    </source>
</reference>
<dbReference type="InterPro" id="IPR052184">
    <property type="entry name" value="SDR_enzymes"/>
</dbReference>
<dbReference type="EMBL" id="KN840556">
    <property type="protein sequence ID" value="KIP05004.1"/>
    <property type="molecule type" value="Genomic_DNA"/>
</dbReference>
<keyword evidence="1" id="KW-0521">NADP</keyword>
<organism evidence="2 3">
    <name type="scientific">Phlebiopsis gigantea (strain 11061_1 CR5-6)</name>
    <name type="common">White-rot fungus</name>
    <name type="synonym">Peniophora gigantea</name>
    <dbReference type="NCBI Taxonomy" id="745531"/>
    <lineage>
        <taxon>Eukaryota</taxon>
        <taxon>Fungi</taxon>
        <taxon>Dikarya</taxon>
        <taxon>Basidiomycota</taxon>
        <taxon>Agaricomycotina</taxon>
        <taxon>Agaricomycetes</taxon>
        <taxon>Polyporales</taxon>
        <taxon>Phanerochaetaceae</taxon>
        <taxon>Phlebiopsis</taxon>
    </lineage>
</organism>
<dbReference type="InterPro" id="IPR036291">
    <property type="entry name" value="NAD(P)-bd_dom_sf"/>
</dbReference>
<evidence type="ECO:0000313" key="3">
    <source>
        <dbReference type="Proteomes" id="UP000053257"/>
    </source>
</evidence>
<dbReference type="SUPFAM" id="SSF51735">
    <property type="entry name" value="NAD(P)-binding Rossmann-fold domains"/>
    <property type="match status" value="1"/>
</dbReference>
<evidence type="ECO:0000313" key="2">
    <source>
        <dbReference type="EMBL" id="KIP05004.1"/>
    </source>
</evidence>
<dbReference type="PRINTS" id="PR00081">
    <property type="entry name" value="GDHRDH"/>
</dbReference>
<dbReference type="InterPro" id="IPR020904">
    <property type="entry name" value="Sc_DH/Rdtase_CS"/>
</dbReference>
<proteinExistence type="predicted"/>
<dbReference type="Gene3D" id="3.40.50.720">
    <property type="entry name" value="NAD(P)-binding Rossmann-like Domain"/>
    <property type="match status" value="1"/>
</dbReference>
<dbReference type="GO" id="GO:0016616">
    <property type="term" value="F:oxidoreductase activity, acting on the CH-OH group of donors, NAD or NADP as acceptor"/>
    <property type="evidence" value="ECO:0007669"/>
    <property type="project" value="TreeGrafter"/>
</dbReference>
<dbReference type="Pfam" id="PF00106">
    <property type="entry name" value="adh_short"/>
    <property type="match status" value="1"/>
</dbReference>
<gene>
    <name evidence="2" type="ORF">PHLGIDRAFT_171216</name>
</gene>
<accession>A0A0C3NJB2</accession>
<evidence type="ECO:0008006" key="4">
    <source>
        <dbReference type="Google" id="ProtNLM"/>
    </source>
</evidence>
<dbReference type="AlphaFoldDB" id="A0A0C3NJB2"/>
<dbReference type="OrthoDB" id="9876299at2759"/>
<name>A0A0C3NJB2_PHLG1</name>
<dbReference type="HOGENOM" id="CLU_010194_9_2_1"/>
<dbReference type="PANTHER" id="PTHR45458:SF3">
    <property type="entry name" value="CHAIN DEHYDROGENASE (ATSC), PUTATIVE-RELATED"/>
    <property type="match status" value="1"/>
</dbReference>
<evidence type="ECO:0000256" key="1">
    <source>
        <dbReference type="ARBA" id="ARBA00022857"/>
    </source>
</evidence>
<protein>
    <recommendedName>
        <fullName evidence="4">NAD(P)-binding protein</fullName>
    </recommendedName>
</protein>
<keyword evidence="3" id="KW-1185">Reference proteome</keyword>
<dbReference type="Proteomes" id="UP000053257">
    <property type="component" value="Unassembled WGS sequence"/>
</dbReference>
<dbReference type="PANTHER" id="PTHR45458">
    <property type="entry name" value="SHORT-CHAIN DEHYDROGENASE/REDUCTASE SDR"/>
    <property type="match status" value="1"/>
</dbReference>
<sequence length="273" mass="29652">MPSYVVTGSSRGIGLQFVRQLSANTDNIVFGVVRNLGGASELKKLETDRANVHVLQADVTDYQALKAAADQVAQLTGGTLEYLINNAAYQQTERKYYTIDTYAEKGEIEELKKDMLDNFNANTIGVIHSIDAFLPLLKAASAKATVKIISLSSGIGDLDLTLESRLDLGPAYCISKAALNMVVAKYATRFADDNMVFVALSPGLVNTATGPPTPEDIEQYQAFGKSLKAAYPDWDGQALTPEASVRLQLGVIEKVERKDTGAFISHWGNKQWV</sequence>
<dbReference type="CDD" id="cd05325">
    <property type="entry name" value="carb_red_sniffer_like_SDR_c"/>
    <property type="match status" value="1"/>
</dbReference>
<dbReference type="InterPro" id="IPR002347">
    <property type="entry name" value="SDR_fam"/>
</dbReference>
<dbReference type="PROSITE" id="PS00061">
    <property type="entry name" value="ADH_SHORT"/>
    <property type="match status" value="1"/>
</dbReference>